<protein>
    <submittedName>
        <fullName evidence="3">Uncharacterized protein</fullName>
    </submittedName>
</protein>
<keyword evidence="2" id="KW-0732">Signal</keyword>
<sequence>MQFKSLIAVTALVASAFGAIDWTSPATLACAKQHWAEIKAKADPLLPSAGLLLTPEQRAKLSSLLSGQSTMPSNPTDAWLLELPNAIPPSVLNLVSGTIITNCLATYVPPASTTSAPAPTTKAPGTTTTAPAPTTNAPTPTSTAPPKCGH</sequence>
<gene>
    <name evidence="3" type="ORF">DL89DRAFT_267113</name>
</gene>
<keyword evidence="4" id="KW-1185">Reference proteome</keyword>
<comment type="caution">
    <text evidence="3">The sequence shown here is derived from an EMBL/GenBank/DDBJ whole genome shotgun (WGS) entry which is preliminary data.</text>
</comment>
<dbReference type="EMBL" id="MCFD01000006">
    <property type="protein sequence ID" value="ORX69885.1"/>
    <property type="molecule type" value="Genomic_DNA"/>
</dbReference>
<dbReference type="AlphaFoldDB" id="A0A1Y1W910"/>
<feature type="signal peptide" evidence="2">
    <location>
        <begin position="1"/>
        <end position="18"/>
    </location>
</feature>
<dbReference type="OrthoDB" id="5592632at2759"/>
<accession>A0A1Y1W910</accession>
<name>A0A1Y1W910_9FUNG</name>
<evidence type="ECO:0000256" key="1">
    <source>
        <dbReference type="SAM" id="MobiDB-lite"/>
    </source>
</evidence>
<reference evidence="3 4" key="1">
    <citation type="submission" date="2016-07" db="EMBL/GenBank/DDBJ databases">
        <title>Pervasive Adenine N6-methylation of Active Genes in Fungi.</title>
        <authorList>
            <consortium name="DOE Joint Genome Institute"/>
            <person name="Mondo S.J."/>
            <person name="Dannebaum R.O."/>
            <person name="Kuo R.C."/>
            <person name="Labutti K."/>
            <person name="Haridas S."/>
            <person name="Kuo A."/>
            <person name="Salamov A."/>
            <person name="Ahrendt S.R."/>
            <person name="Lipzen A."/>
            <person name="Sullivan W."/>
            <person name="Andreopoulos W.B."/>
            <person name="Clum A."/>
            <person name="Lindquist E."/>
            <person name="Daum C."/>
            <person name="Ramamoorthy G.K."/>
            <person name="Gryganskyi A."/>
            <person name="Culley D."/>
            <person name="Magnuson J.K."/>
            <person name="James T.Y."/>
            <person name="O'Malley M.A."/>
            <person name="Stajich J.E."/>
            <person name="Spatafora J.W."/>
            <person name="Visel A."/>
            <person name="Grigoriev I.V."/>
        </authorList>
    </citation>
    <scope>NUCLEOTIDE SEQUENCE [LARGE SCALE GENOMIC DNA]</scope>
    <source>
        <strain evidence="3 4">ATCC 12442</strain>
    </source>
</reference>
<dbReference type="Proteomes" id="UP000193922">
    <property type="component" value="Unassembled WGS sequence"/>
</dbReference>
<dbReference type="RefSeq" id="XP_040743523.1">
    <property type="nucleotide sequence ID" value="XM_040887370.1"/>
</dbReference>
<organism evidence="3 4">
    <name type="scientific">Linderina pennispora</name>
    <dbReference type="NCBI Taxonomy" id="61395"/>
    <lineage>
        <taxon>Eukaryota</taxon>
        <taxon>Fungi</taxon>
        <taxon>Fungi incertae sedis</taxon>
        <taxon>Zoopagomycota</taxon>
        <taxon>Kickxellomycotina</taxon>
        <taxon>Kickxellomycetes</taxon>
        <taxon>Kickxellales</taxon>
        <taxon>Kickxellaceae</taxon>
        <taxon>Linderina</taxon>
    </lineage>
</organism>
<feature type="chain" id="PRO_5013095947" evidence="2">
    <location>
        <begin position="19"/>
        <end position="150"/>
    </location>
</feature>
<evidence type="ECO:0000256" key="2">
    <source>
        <dbReference type="SAM" id="SignalP"/>
    </source>
</evidence>
<dbReference type="GeneID" id="63804018"/>
<feature type="region of interest" description="Disordered" evidence="1">
    <location>
        <begin position="113"/>
        <end position="150"/>
    </location>
</feature>
<evidence type="ECO:0000313" key="3">
    <source>
        <dbReference type="EMBL" id="ORX69885.1"/>
    </source>
</evidence>
<evidence type="ECO:0000313" key="4">
    <source>
        <dbReference type="Proteomes" id="UP000193922"/>
    </source>
</evidence>
<proteinExistence type="predicted"/>